<dbReference type="GO" id="GO:0003712">
    <property type="term" value="F:transcription coregulator activity"/>
    <property type="evidence" value="ECO:0007669"/>
    <property type="project" value="TreeGrafter"/>
</dbReference>
<evidence type="ECO:0000256" key="2">
    <source>
        <dbReference type="ARBA" id="ARBA00005770"/>
    </source>
</evidence>
<dbReference type="SUPFAM" id="SSF140718">
    <property type="entry name" value="Mediator hinge subcomplex-like"/>
    <property type="match status" value="1"/>
</dbReference>
<evidence type="ECO:0000256" key="8">
    <source>
        <dbReference type="ARBA" id="ARBA00023242"/>
    </source>
</evidence>
<evidence type="ECO:0000313" key="13">
    <source>
        <dbReference type="EMBL" id="KAE9993425.1"/>
    </source>
</evidence>
<evidence type="ECO:0000256" key="6">
    <source>
        <dbReference type="ARBA" id="ARBA00023159"/>
    </source>
</evidence>
<evidence type="ECO:0000256" key="3">
    <source>
        <dbReference type="ARBA" id="ARBA00011837"/>
    </source>
</evidence>
<dbReference type="Pfam" id="PF11221">
    <property type="entry name" value="Med21"/>
    <property type="match status" value="1"/>
</dbReference>
<comment type="similarity">
    <text evidence="2 10">Belongs to the Mediator complex subunit 21 family.</text>
</comment>
<keyword evidence="6 10" id="KW-0010">Activator</keyword>
<comment type="function">
    <text evidence="9 10">Component of the Mediator complex, a coactivator involved in the regulated transcription of nearly all RNA polymerase II-dependent genes. Mediator functions as a bridge to convey information from gene-specific regulatory proteins to the basal RNA polymerase II transcription machinery. Mediator is recruited to promoters by direct interactions with regulatory proteins and serves as a scaffold for the assembly of a functional preinitiation complex with RNA polymerase II and the general transcription factors.</text>
</comment>
<evidence type="ECO:0000256" key="10">
    <source>
        <dbReference type="RuleBase" id="RU366036"/>
    </source>
</evidence>
<comment type="subunit">
    <text evidence="3 10">Component of the Mediator complex.</text>
</comment>
<evidence type="ECO:0000256" key="11">
    <source>
        <dbReference type="SAM" id="Coils"/>
    </source>
</evidence>
<organism evidence="13 14">
    <name type="scientific">Venturia inaequalis</name>
    <name type="common">Apple scab fungus</name>
    <dbReference type="NCBI Taxonomy" id="5025"/>
    <lineage>
        <taxon>Eukaryota</taxon>
        <taxon>Fungi</taxon>
        <taxon>Dikarya</taxon>
        <taxon>Ascomycota</taxon>
        <taxon>Pezizomycotina</taxon>
        <taxon>Dothideomycetes</taxon>
        <taxon>Pleosporomycetidae</taxon>
        <taxon>Venturiales</taxon>
        <taxon>Venturiaceae</taxon>
        <taxon>Venturia</taxon>
    </lineage>
</organism>
<reference evidence="13 14" key="1">
    <citation type="submission" date="2019-07" db="EMBL/GenBank/DDBJ databases">
        <title>Venturia inaequalis Genome Resource.</title>
        <authorList>
            <person name="Lichtner F.J."/>
        </authorList>
    </citation>
    <scope>NUCLEOTIDE SEQUENCE [LARGE SCALE GENOMIC DNA]</scope>
    <source>
        <strain evidence="13 14">DMI_063113</strain>
    </source>
</reference>
<evidence type="ECO:0000256" key="5">
    <source>
        <dbReference type="ARBA" id="ARBA00023015"/>
    </source>
</evidence>
<evidence type="ECO:0000256" key="7">
    <source>
        <dbReference type="ARBA" id="ARBA00023163"/>
    </source>
</evidence>
<dbReference type="InterPro" id="IPR021384">
    <property type="entry name" value="Mediator_Med21"/>
</dbReference>
<protein>
    <recommendedName>
        <fullName evidence="4 10">Mediator of RNA polymerase II transcription subunit 21</fullName>
    </recommendedName>
</protein>
<keyword evidence="5 10" id="KW-0805">Transcription regulation</keyword>
<dbReference type="AlphaFoldDB" id="A0A8H3VR15"/>
<dbReference type="GO" id="GO:0016592">
    <property type="term" value="C:mediator complex"/>
    <property type="evidence" value="ECO:0007669"/>
    <property type="project" value="UniProtKB-UniRule"/>
</dbReference>
<dbReference type="Gene3D" id="6.10.280.10">
    <property type="entry name" value="Mediator complex, subunit Med21"/>
    <property type="match status" value="1"/>
</dbReference>
<dbReference type="Proteomes" id="UP000490939">
    <property type="component" value="Unassembled WGS sequence"/>
</dbReference>
<evidence type="ECO:0000256" key="1">
    <source>
        <dbReference type="ARBA" id="ARBA00004123"/>
    </source>
</evidence>
<feature type="region of interest" description="Disordered" evidence="12">
    <location>
        <begin position="50"/>
        <end position="98"/>
    </location>
</feature>
<keyword evidence="11" id="KW-0175">Coiled coil</keyword>
<dbReference type="PANTHER" id="PTHR13381">
    <property type="entry name" value="RNA POLYMERASE II HOLOENZYME COMPONENT SRB7"/>
    <property type="match status" value="1"/>
</dbReference>
<feature type="coiled-coil region" evidence="11">
    <location>
        <begin position="141"/>
        <end position="168"/>
    </location>
</feature>
<keyword evidence="8 10" id="KW-0539">Nucleus</keyword>
<comment type="subcellular location">
    <subcellularLocation>
        <location evidence="1 10">Nucleus</location>
    </subcellularLocation>
</comment>
<evidence type="ECO:0000313" key="14">
    <source>
        <dbReference type="Proteomes" id="UP000490939"/>
    </source>
</evidence>
<keyword evidence="14" id="KW-1185">Reference proteome</keyword>
<feature type="compositionally biased region" description="Low complexity" evidence="12">
    <location>
        <begin position="57"/>
        <end position="77"/>
    </location>
</feature>
<dbReference type="PANTHER" id="PTHR13381:SF0">
    <property type="entry name" value="MEDIATOR OF RNA POLYMERASE II TRANSCRIPTION SUBUNIT 21"/>
    <property type="match status" value="1"/>
</dbReference>
<evidence type="ECO:0000256" key="4">
    <source>
        <dbReference type="ARBA" id="ARBA00019691"/>
    </source>
</evidence>
<evidence type="ECO:0000256" key="9">
    <source>
        <dbReference type="ARBA" id="ARBA00025687"/>
    </source>
</evidence>
<dbReference type="InterPro" id="IPR037212">
    <property type="entry name" value="Med7/Med21-like"/>
</dbReference>
<keyword evidence="7 10" id="KW-0804">Transcription</keyword>
<name>A0A8H3VR15_VENIN</name>
<proteinExistence type="inferred from homology"/>
<comment type="caution">
    <text evidence="13">The sequence shown here is derived from an EMBL/GenBank/DDBJ whole genome shotgun (WGS) entry which is preliminary data.</text>
</comment>
<accession>A0A8H3VR15</accession>
<dbReference type="GO" id="GO:0006357">
    <property type="term" value="P:regulation of transcription by RNA polymerase II"/>
    <property type="evidence" value="ECO:0007669"/>
    <property type="project" value="TreeGrafter"/>
</dbReference>
<gene>
    <name evidence="13" type="ORF">EG327_005196</name>
</gene>
<evidence type="ECO:0000256" key="12">
    <source>
        <dbReference type="SAM" id="MobiDB-lite"/>
    </source>
</evidence>
<dbReference type="EMBL" id="WNWR01000030">
    <property type="protein sequence ID" value="KAE9993425.1"/>
    <property type="molecule type" value="Genomic_DNA"/>
</dbReference>
<sequence length="192" mass="21005">MADPSAPPATMAPATTDSLTQLQDCFDQLLTQMFASIRYIDTHHPYAQIEGQSDQSPATTAITQPQPPTQTTLPIHPSSNAISSDLAQPPQPPPAQTEAEIRFTSRPAFRPTLQELAQDLVLKEQQIEYLIDTLPGIGTSQLSQEARIRELEQELKEVSEERKKWVAVQEDLVGKSLHPSEDAGSGGIVIVI</sequence>